<evidence type="ECO:0000313" key="2">
    <source>
        <dbReference type="EMBL" id="KAL3280156.1"/>
    </source>
</evidence>
<feature type="region of interest" description="Disordered" evidence="1">
    <location>
        <begin position="1"/>
        <end position="27"/>
    </location>
</feature>
<feature type="compositionally biased region" description="Low complexity" evidence="1">
    <location>
        <begin position="13"/>
        <end position="27"/>
    </location>
</feature>
<proteinExistence type="predicted"/>
<keyword evidence="3" id="KW-1185">Reference proteome</keyword>
<comment type="caution">
    <text evidence="2">The sequence shown here is derived from an EMBL/GenBank/DDBJ whole genome shotgun (WGS) entry which is preliminary data.</text>
</comment>
<gene>
    <name evidence="2" type="ORF">HHI36_017656</name>
</gene>
<organism evidence="2 3">
    <name type="scientific">Cryptolaemus montrouzieri</name>
    <dbReference type="NCBI Taxonomy" id="559131"/>
    <lineage>
        <taxon>Eukaryota</taxon>
        <taxon>Metazoa</taxon>
        <taxon>Ecdysozoa</taxon>
        <taxon>Arthropoda</taxon>
        <taxon>Hexapoda</taxon>
        <taxon>Insecta</taxon>
        <taxon>Pterygota</taxon>
        <taxon>Neoptera</taxon>
        <taxon>Endopterygota</taxon>
        <taxon>Coleoptera</taxon>
        <taxon>Polyphaga</taxon>
        <taxon>Cucujiformia</taxon>
        <taxon>Coccinelloidea</taxon>
        <taxon>Coccinellidae</taxon>
        <taxon>Scymninae</taxon>
        <taxon>Scymnini</taxon>
        <taxon>Cryptolaemus</taxon>
    </lineage>
</organism>
<dbReference type="EMBL" id="JABFTP020000124">
    <property type="protein sequence ID" value="KAL3280156.1"/>
    <property type="molecule type" value="Genomic_DNA"/>
</dbReference>
<evidence type="ECO:0000313" key="3">
    <source>
        <dbReference type="Proteomes" id="UP001516400"/>
    </source>
</evidence>
<protein>
    <submittedName>
        <fullName evidence="2">Uncharacterized protein</fullName>
    </submittedName>
</protein>
<accession>A0ABD2NN62</accession>
<sequence length="65" mass="7151">MLPDKMPALQNGSLSSSFSSSGSSPISASDILQRHSINSLLDQHDILSPDNEGNIRINFSHYFQF</sequence>
<name>A0ABD2NN62_9CUCU</name>
<evidence type="ECO:0000256" key="1">
    <source>
        <dbReference type="SAM" id="MobiDB-lite"/>
    </source>
</evidence>
<reference evidence="2 3" key="1">
    <citation type="journal article" date="2021" name="BMC Biol.">
        <title>Horizontally acquired antibacterial genes associated with adaptive radiation of ladybird beetles.</title>
        <authorList>
            <person name="Li H.S."/>
            <person name="Tang X.F."/>
            <person name="Huang Y.H."/>
            <person name="Xu Z.Y."/>
            <person name="Chen M.L."/>
            <person name="Du X.Y."/>
            <person name="Qiu B.Y."/>
            <person name="Chen P.T."/>
            <person name="Zhang W."/>
            <person name="Slipinski A."/>
            <person name="Escalona H.E."/>
            <person name="Waterhouse R.M."/>
            <person name="Zwick A."/>
            <person name="Pang H."/>
        </authorList>
    </citation>
    <scope>NUCLEOTIDE SEQUENCE [LARGE SCALE GENOMIC DNA]</scope>
    <source>
        <strain evidence="2">SYSU2018</strain>
    </source>
</reference>
<dbReference type="AlphaFoldDB" id="A0ABD2NN62"/>
<dbReference type="Proteomes" id="UP001516400">
    <property type="component" value="Unassembled WGS sequence"/>
</dbReference>